<reference evidence="9" key="1">
    <citation type="submission" date="2020-10" db="EMBL/GenBank/DDBJ databases">
        <title>High-Quality Genome Resource of Clonostachys rosea strain S41 by Oxford Nanopore Long-Read Sequencing.</title>
        <authorList>
            <person name="Wang H."/>
        </authorList>
    </citation>
    <scope>NUCLEOTIDE SEQUENCE</scope>
    <source>
        <strain evidence="9">S41</strain>
    </source>
</reference>
<dbReference type="InterPro" id="IPR001128">
    <property type="entry name" value="Cyt_P450"/>
</dbReference>
<protein>
    <recommendedName>
        <fullName evidence="11">Cytochrome P450</fullName>
    </recommendedName>
</protein>
<keyword evidence="8" id="KW-0472">Membrane</keyword>
<dbReference type="PANTHER" id="PTHR24304:SF2">
    <property type="entry name" value="24-HYDROXYCHOLESTEROL 7-ALPHA-HYDROXYLASE"/>
    <property type="match status" value="1"/>
</dbReference>
<evidence type="ECO:0000313" key="9">
    <source>
        <dbReference type="EMBL" id="KAF9744664.1"/>
    </source>
</evidence>
<evidence type="ECO:0000256" key="8">
    <source>
        <dbReference type="SAM" id="Phobius"/>
    </source>
</evidence>
<dbReference type="GO" id="GO:0020037">
    <property type="term" value="F:heme binding"/>
    <property type="evidence" value="ECO:0007669"/>
    <property type="project" value="InterPro"/>
</dbReference>
<dbReference type="InterPro" id="IPR002403">
    <property type="entry name" value="Cyt_P450_E_grp-IV"/>
</dbReference>
<evidence type="ECO:0008006" key="11">
    <source>
        <dbReference type="Google" id="ProtNLM"/>
    </source>
</evidence>
<dbReference type="GO" id="GO:0008395">
    <property type="term" value="F:steroid hydroxylase activity"/>
    <property type="evidence" value="ECO:0007669"/>
    <property type="project" value="TreeGrafter"/>
</dbReference>
<evidence type="ECO:0000256" key="3">
    <source>
        <dbReference type="ARBA" id="ARBA00022617"/>
    </source>
</evidence>
<proteinExistence type="inferred from homology"/>
<feature type="transmembrane region" description="Helical" evidence="8">
    <location>
        <begin position="306"/>
        <end position="329"/>
    </location>
</feature>
<keyword evidence="6" id="KW-0560">Oxidoreductase</keyword>
<dbReference type="GO" id="GO:0005506">
    <property type="term" value="F:iron ion binding"/>
    <property type="evidence" value="ECO:0007669"/>
    <property type="project" value="InterPro"/>
</dbReference>
<keyword evidence="8" id="KW-0812">Transmembrane</keyword>
<organism evidence="9 10">
    <name type="scientific">Bionectria ochroleuca</name>
    <name type="common">Gliocladium roseum</name>
    <dbReference type="NCBI Taxonomy" id="29856"/>
    <lineage>
        <taxon>Eukaryota</taxon>
        <taxon>Fungi</taxon>
        <taxon>Dikarya</taxon>
        <taxon>Ascomycota</taxon>
        <taxon>Pezizomycotina</taxon>
        <taxon>Sordariomycetes</taxon>
        <taxon>Hypocreomycetidae</taxon>
        <taxon>Hypocreales</taxon>
        <taxon>Bionectriaceae</taxon>
        <taxon>Clonostachys</taxon>
    </lineage>
</organism>
<feature type="binding site" description="axial binding residue" evidence="7">
    <location>
        <position position="474"/>
    </location>
    <ligand>
        <name>heme</name>
        <dbReference type="ChEBI" id="CHEBI:30413"/>
    </ligand>
    <ligandPart>
        <name>Fe</name>
        <dbReference type="ChEBI" id="CHEBI:18248"/>
    </ligandPart>
</feature>
<dbReference type="GO" id="GO:0016705">
    <property type="term" value="F:oxidoreductase activity, acting on paired donors, with incorporation or reduction of molecular oxygen"/>
    <property type="evidence" value="ECO:0007669"/>
    <property type="project" value="InterPro"/>
</dbReference>
<keyword evidence="5 7" id="KW-0408">Iron</keyword>
<name>A0A8H7K487_BIOOC</name>
<dbReference type="PRINTS" id="PR00465">
    <property type="entry name" value="EP450IV"/>
</dbReference>
<dbReference type="InterPro" id="IPR036396">
    <property type="entry name" value="Cyt_P450_sf"/>
</dbReference>
<accession>A0A8H7K487</accession>
<keyword evidence="6" id="KW-0503">Monooxygenase</keyword>
<comment type="similarity">
    <text evidence="2">Belongs to the cytochrome P450 family.</text>
</comment>
<comment type="cofactor">
    <cofactor evidence="1 7">
        <name>heme</name>
        <dbReference type="ChEBI" id="CHEBI:30413"/>
    </cofactor>
</comment>
<sequence>MEDLSPPFLAFFLILLLLVPFIMFLFKKSVSDQPPRLEEAVPYVTNVYQYMTNKKLFLERVAKALSKSPVVQCRLGPMNIYCITGASNIAAMFRPAAISDPWIIRILTTTAGYQPNDLEKFAQDTTGGGRVPRPGTEAPHNKRIWHAMHQIYDEHLAKSHAVTSLSKSFQHFFGKELDRVPLDGHEWEEVGVQDFLRQHMATAVVSAITGPRLIEINPDFIGAFWKYQIYAEKLAFGMPEWMNADGIRARETVRAMCEKWYQVSDERFDWGAEMSDVAFEENFGSRLSRELCRWGKRFDFSSESMGSLYCLLFFGLNSNMIFMTIWYLIEVLKNPDLLCSAKEAMASCFVEDDSGSQKLDPQKLASNPLLQSIYIEVLRMHVSINITRTLKDPAVIGGYPLAAGAVIQAPSHVAHLDEETWGSDGHPASEFWGERHLKTTEAVGSDGKRTEKKEFSLGNRSGSFLPYGGGVDICPGRHLAKTQIILASAMFLTKFDIKFLGWVNPDGSPSKLPVGDDYSYAGAHALPPAGDMKLKWRRVA</sequence>
<dbReference type="Pfam" id="PF00067">
    <property type="entry name" value="p450"/>
    <property type="match status" value="1"/>
</dbReference>
<evidence type="ECO:0000256" key="2">
    <source>
        <dbReference type="ARBA" id="ARBA00010617"/>
    </source>
</evidence>
<dbReference type="InterPro" id="IPR050529">
    <property type="entry name" value="CYP450_sterol_14alpha_dmase"/>
</dbReference>
<evidence type="ECO:0000256" key="5">
    <source>
        <dbReference type="ARBA" id="ARBA00023004"/>
    </source>
</evidence>
<dbReference type="SUPFAM" id="SSF48264">
    <property type="entry name" value="Cytochrome P450"/>
    <property type="match status" value="1"/>
</dbReference>
<evidence type="ECO:0000256" key="7">
    <source>
        <dbReference type="PIRSR" id="PIRSR602403-1"/>
    </source>
</evidence>
<evidence type="ECO:0000256" key="4">
    <source>
        <dbReference type="ARBA" id="ARBA00022723"/>
    </source>
</evidence>
<dbReference type="EMBL" id="JADCTT010000014">
    <property type="protein sequence ID" value="KAF9744664.1"/>
    <property type="molecule type" value="Genomic_DNA"/>
</dbReference>
<dbReference type="AlphaFoldDB" id="A0A8H7K487"/>
<dbReference type="Proteomes" id="UP000616885">
    <property type="component" value="Unassembled WGS sequence"/>
</dbReference>
<evidence type="ECO:0000256" key="6">
    <source>
        <dbReference type="ARBA" id="ARBA00023033"/>
    </source>
</evidence>
<keyword evidence="8" id="KW-1133">Transmembrane helix</keyword>
<dbReference type="CDD" id="cd11040">
    <property type="entry name" value="CYP7_CYP8-like"/>
    <property type="match status" value="1"/>
</dbReference>
<evidence type="ECO:0000313" key="10">
    <source>
        <dbReference type="Proteomes" id="UP000616885"/>
    </source>
</evidence>
<dbReference type="Gene3D" id="1.10.630.10">
    <property type="entry name" value="Cytochrome P450"/>
    <property type="match status" value="1"/>
</dbReference>
<comment type="caution">
    <text evidence="9">The sequence shown here is derived from an EMBL/GenBank/DDBJ whole genome shotgun (WGS) entry which is preliminary data.</text>
</comment>
<keyword evidence="4 7" id="KW-0479">Metal-binding</keyword>
<evidence type="ECO:0000256" key="1">
    <source>
        <dbReference type="ARBA" id="ARBA00001971"/>
    </source>
</evidence>
<feature type="transmembrane region" description="Helical" evidence="8">
    <location>
        <begin position="6"/>
        <end position="26"/>
    </location>
</feature>
<dbReference type="PANTHER" id="PTHR24304">
    <property type="entry name" value="CYTOCHROME P450 FAMILY 7"/>
    <property type="match status" value="1"/>
</dbReference>
<keyword evidence="3 7" id="KW-0349">Heme</keyword>
<gene>
    <name evidence="9" type="ORF">IM811_005445</name>
</gene>